<dbReference type="Proteomes" id="UP000694941">
    <property type="component" value="Unplaced"/>
</dbReference>
<name>A0ABM1BRJ6_LIMPO</name>
<feature type="region of interest" description="Disordered" evidence="1">
    <location>
        <begin position="159"/>
        <end position="178"/>
    </location>
</feature>
<organism evidence="2 3">
    <name type="scientific">Limulus polyphemus</name>
    <name type="common">Atlantic horseshoe crab</name>
    <dbReference type="NCBI Taxonomy" id="6850"/>
    <lineage>
        <taxon>Eukaryota</taxon>
        <taxon>Metazoa</taxon>
        <taxon>Ecdysozoa</taxon>
        <taxon>Arthropoda</taxon>
        <taxon>Chelicerata</taxon>
        <taxon>Merostomata</taxon>
        <taxon>Xiphosura</taxon>
        <taxon>Limulidae</taxon>
        <taxon>Limulus</taxon>
    </lineage>
</organism>
<reference evidence="3" key="1">
    <citation type="submission" date="2025-08" db="UniProtKB">
        <authorList>
            <consortium name="RefSeq"/>
        </authorList>
    </citation>
    <scope>IDENTIFICATION</scope>
    <source>
        <tissue evidence="3">Muscle</tissue>
    </source>
</reference>
<keyword evidence="2" id="KW-1185">Reference proteome</keyword>
<dbReference type="GeneID" id="106471239"/>
<dbReference type="PANTHER" id="PTHR31206">
    <property type="entry name" value="LP10445P"/>
    <property type="match status" value="1"/>
</dbReference>
<sequence>MATAMESVQNKTDITLSVNDIQFKQKTNETLLQISNDQTTDEEQKTKDPGFMEVPLNTTQKEEREKKLPKRILHFSDGILEEYSTDEEEAQDETDSTALLDTKQMAWMPYLWYMTWWIGCRTLAGCDFVGEKLAHFFGITTPKYQYELEEYQRMLKEEEEEKEKTAEENVGWKQETDQLRSVEVEPSVKTSLESIQSPSGSVGDSEVVTPDVLSLSDEKIQMATSDTVLQQHVNVPDVAASQLRDDTSTITLETESDLTMIGNITKSSAPSLEPH</sequence>
<dbReference type="RefSeq" id="XP_013787284.1">
    <property type="nucleotide sequence ID" value="XM_013931830.2"/>
</dbReference>
<protein>
    <submittedName>
        <fullName evidence="3">Protein FAM177A1-like</fullName>
    </submittedName>
</protein>
<gene>
    <name evidence="3" type="primary">LOC106471239</name>
</gene>
<evidence type="ECO:0000313" key="2">
    <source>
        <dbReference type="Proteomes" id="UP000694941"/>
    </source>
</evidence>
<evidence type="ECO:0000313" key="3">
    <source>
        <dbReference type="RefSeq" id="XP_013787284.1"/>
    </source>
</evidence>
<proteinExistence type="predicted"/>
<dbReference type="InterPro" id="IPR028260">
    <property type="entry name" value="FAM177"/>
</dbReference>
<dbReference type="PANTHER" id="PTHR31206:SF1">
    <property type="entry name" value="LP10445P"/>
    <property type="match status" value="1"/>
</dbReference>
<evidence type="ECO:0000256" key="1">
    <source>
        <dbReference type="SAM" id="MobiDB-lite"/>
    </source>
</evidence>
<accession>A0ABM1BRJ6</accession>
<dbReference type="Pfam" id="PF14774">
    <property type="entry name" value="FAM177"/>
    <property type="match status" value="1"/>
</dbReference>